<dbReference type="EMBL" id="WIXP02000002">
    <property type="protein sequence ID" value="KAF6215312.1"/>
    <property type="molecule type" value="Genomic_DNA"/>
</dbReference>
<dbReference type="PANTHER" id="PTHR33395">
    <property type="entry name" value="TRANSCRIPTASE, PUTATIVE-RELATED-RELATED"/>
    <property type="match status" value="1"/>
</dbReference>
<comment type="caution">
    <text evidence="1">The sequence shown here is derived from an EMBL/GenBank/DDBJ whole genome shotgun (WGS) entry which is preliminary data.</text>
</comment>
<name>A0A8S9Y208_APOLU</name>
<evidence type="ECO:0000313" key="2">
    <source>
        <dbReference type="Proteomes" id="UP000466442"/>
    </source>
</evidence>
<dbReference type="GO" id="GO:0061343">
    <property type="term" value="P:cell adhesion involved in heart morphogenesis"/>
    <property type="evidence" value="ECO:0007669"/>
    <property type="project" value="TreeGrafter"/>
</dbReference>
<reference evidence="1" key="1">
    <citation type="journal article" date="2021" name="Mol. Ecol. Resour.">
        <title>Apolygus lucorum genome provides insights into omnivorousness and mesophyll feeding.</title>
        <authorList>
            <person name="Liu Y."/>
            <person name="Liu H."/>
            <person name="Wang H."/>
            <person name="Huang T."/>
            <person name="Liu B."/>
            <person name="Yang B."/>
            <person name="Yin L."/>
            <person name="Li B."/>
            <person name="Zhang Y."/>
            <person name="Zhang S."/>
            <person name="Jiang F."/>
            <person name="Zhang X."/>
            <person name="Ren Y."/>
            <person name="Wang B."/>
            <person name="Wang S."/>
            <person name="Lu Y."/>
            <person name="Wu K."/>
            <person name="Fan W."/>
            <person name="Wang G."/>
        </authorList>
    </citation>
    <scope>NUCLEOTIDE SEQUENCE</scope>
    <source>
        <strain evidence="1">12Hb</strain>
    </source>
</reference>
<dbReference type="GO" id="GO:0007508">
    <property type="term" value="P:larval heart development"/>
    <property type="evidence" value="ECO:0007669"/>
    <property type="project" value="TreeGrafter"/>
</dbReference>
<evidence type="ECO:0008006" key="3">
    <source>
        <dbReference type="Google" id="ProtNLM"/>
    </source>
</evidence>
<dbReference type="Proteomes" id="UP000466442">
    <property type="component" value="Unassembled WGS sequence"/>
</dbReference>
<keyword evidence="2" id="KW-1185">Reference proteome</keyword>
<proteinExistence type="predicted"/>
<organism evidence="1 2">
    <name type="scientific">Apolygus lucorum</name>
    <name type="common">Small green plant bug</name>
    <name type="synonym">Lygocoris lucorum</name>
    <dbReference type="NCBI Taxonomy" id="248454"/>
    <lineage>
        <taxon>Eukaryota</taxon>
        <taxon>Metazoa</taxon>
        <taxon>Ecdysozoa</taxon>
        <taxon>Arthropoda</taxon>
        <taxon>Hexapoda</taxon>
        <taxon>Insecta</taxon>
        <taxon>Pterygota</taxon>
        <taxon>Neoptera</taxon>
        <taxon>Paraneoptera</taxon>
        <taxon>Hemiptera</taxon>
        <taxon>Heteroptera</taxon>
        <taxon>Panheteroptera</taxon>
        <taxon>Cimicomorpha</taxon>
        <taxon>Miridae</taxon>
        <taxon>Mirini</taxon>
        <taxon>Apolygus</taxon>
    </lineage>
</organism>
<evidence type="ECO:0000313" key="1">
    <source>
        <dbReference type="EMBL" id="KAF6215312.1"/>
    </source>
</evidence>
<dbReference type="GO" id="GO:0031012">
    <property type="term" value="C:extracellular matrix"/>
    <property type="evidence" value="ECO:0007669"/>
    <property type="project" value="TreeGrafter"/>
</dbReference>
<protein>
    <recommendedName>
        <fullName evidence="3">Endonuclease/exonuclease/phosphatase domain-containing protein</fullName>
    </recommendedName>
</protein>
<gene>
    <name evidence="1" type="ORF">GE061_010064</name>
</gene>
<dbReference type="InterPro" id="IPR036691">
    <property type="entry name" value="Endo/exonu/phosph_ase_sf"/>
</dbReference>
<accession>A0A8S9Y208</accession>
<dbReference type="SUPFAM" id="SSF56219">
    <property type="entry name" value="DNase I-like"/>
    <property type="match status" value="1"/>
</dbReference>
<dbReference type="OrthoDB" id="6618039at2759"/>
<dbReference type="Gene3D" id="3.60.10.10">
    <property type="entry name" value="Endonuclease/exonuclease/phosphatase"/>
    <property type="match status" value="1"/>
</dbReference>
<dbReference type="PANTHER" id="PTHR33395:SF22">
    <property type="entry name" value="REVERSE TRANSCRIPTASE DOMAIN-CONTAINING PROTEIN"/>
    <property type="match status" value="1"/>
</dbReference>
<sequence>MANMAENMDRQYGRQYGLEQVFARLDSSGFNLIVGCVYIPPDSHPEVYKAHTSFVQQLTKRNPDTSLFLMGDYNLPRDDIRGDPDGWLASSTQGLAVIEDFSFLNLRQVNFTPNSLGSILDLVFTNLPDCEESIVVDYNGSLVDCDRYHPSVSVILDIEDVTYEQTNVPPSFNFKKADFSKLRSYLEHIDWSCICGLDLDNAVEVFYSVLFFAIMECVPTVSASTFNFPQWTSQELRNLIKLKRIAIRPLAI</sequence>
<dbReference type="AlphaFoldDB" id="A0A8S9Y208"/>